<keyword evidence="3" id="KW-1185">Reference proteome</keyword>
<reference evidence="2" key="1">
    <citation type="submission" date="2018-05" db="EMBL/GenBank/DDBJ databases">
        <title>Reclassification of Methylarcula marina and Methylarcula terricola as Paracoccus methylarcula sp.nov., comb.nov. and Paracoccus terricola comb.nov.</title>
        <authorList>
            <person name="Shmareva M.N."/>
            <person name="Doronina N.V."/>
            <person name="Vasilenko O.V."/>
            <person name="Tarlachkov S.V."/>
            <person name="Trotsenko Y.A."/>
        </authorList>
    </citation>
    <scope>NUCLEOTIDE SEQUENCE [LARGE SCALE GENOMIC DNA]</scope>
    <source>
        <strain evidence="2">VKM B-2159</strain>
    </source>
</reference>
<evidence type="ECO:0000313" key="2">
    <source>
        <dbReference type="EMBL" id="RNF33994.1"/>
    </source>
</evidence>
<feature type="transmembrane region" description="Helical" evidence="1">
    <location>
        <begin position="20"/>
        <end position="41"/>
    </location>
</feature>
<keyword evidence="1" id="KW-0472">Membrane</keyword>
<dbReference type="AlphaFoldDB" id="A0A422QVM0"/>
<protein>
    <submittedName>
        <fullName evidence="2">Uncharacterized protein</fullName>
    </submittedName>
</protein>
<keyword evidence="1" id="KW-1133">Transmembrane helix</keyword>
<evidence type="ECO:0000313" key="3">
    <source>
        <dbReference type="Proteomes" id="UP000238137"/>
    </source>
</evidence>
<organism evidence="2 3">
    <name type="scientific">Paracoccus methylarcula</name>
    <dbReference type="NCBI Taxonomy" id="72022"/>
    <lineage>
        <taxon>Bacteria</taxon>
        <taxon>Pseudomonadati</taxon>
        <taxon>Pseudomonadota</taxon>
        <taxon>Alphaproteobacteria</taxon>
        <taxon>Rhodobacterales</taxon>
        <taxon>Paracoccaceae</taxon>
        <taxon>Paracoccus</taxon>
    </lineage>
</organism>
<proteinExistence type="predicted"/>
<name>A0A422QVM0_9RHOB</name>
<gene>
    <name evidence="2" type="ORF">A7A09_013905</name>
</gene>
<sequence>MGLGDQPIGLDDGQRHLMSLRYPVMFGATLIMAILAVAHAIPQVSDSYGQSEKPRLISADESIVCSRASYLAYRKVGTEIGELMLDSSPIPKNAADKQRIIDALAQVTPSGDGTQVFVSYTPTGKVFSTTCAASTCTLEEMEIPMQACLTENWDNCVHSLVRHAGTNYCLLEASN</sequence>
<accession>A0A422QVM0</accession>
<evidence type="ECO:0000256" key="1">
    <source>
        <dbReference type="SAM" id="Phobius"/>
    </source>
</evidence>
<dbReference type="Proteomes" id="UP000238137">
    <property type="component" value="Unassembled WGS sequence"/>
</dbReference>
<keyword evidence="1" id="KW-0812">Transmembrane</keyword>
<comment type="caution">
    <text evidence="2">The sequence shown here is derived from an EMBL/GenBank/DDBJ whole genome shotgun (WGS) entry which is preliminary data.</text>
</comment>
<dbReference type="EMBL" id="PXNQ02000008">
    <property type="protein sequence ID" value="RNF33994.1"/>
    <property type="molecule type" value="Genomic_DNA"/>
</dbReference>